<name>A0ABZ2YY60_9BACT</name>
<proteinExistence type="predicted"/>
<gene>
    <name evidence="2" type="ORF">WJU22_17125</name>
</gene>
<evidence type="ECO:0000313" key="2">
    <source>
        <dbReference type="EMBL" id="WZN44620.1"/>
    </source>
</evidence>
<feature type="transmembrane region" description="Helical" evidence="1">
    <location>
        <begin position="12"/>
        <end position="34"/>
    </location>
</feature>
<protein>
    <recommendedName>
        <fullName evidence="4">PH domain-containing protein</fullName>
    </recommendedName>
</protein>
<accession>A0ABZ2YY60</accession>
<keyword evidence="1" id="KW-0812">Transmembrane</keyword>
<reference evidence="2 3" key="1">
    <citation type="submission" date="2024-03" db="EMBL/GenBank/DDBJ databases">
        <title>Chitinophaga caseinilytica sp. nov., a casein hydrolysing bacterium isolated from forest soil.</title>
        <authorList>
            <person name="Lee D.S."/>
            <person name="Han D.M."/>
            <person name="Baek J.H."/>
            <person name="Choi D.G."/>
            <person name="Jeon J.H."/>
            <person name="Jeon C.O."/>
        </authorList>
    </citation>
    <scope>NUCLEOTIDE SEQUENCE [LARGE SCALE GENOMIC DNA]</scope>
    <source>
        <strain evidence="2 3">KACC 19118</strain>
    </source>
</reference>
<sequence length="153" mass="17002">MRTITSKIRPTVYISAVLGLLIPFIFLLFGAALLSDTGAFDGISLLLCMGTLAAGAGALVFWGTVTYRQFVWLEIDEDSIKQKRLGGYGAESTWRLDELDGYTIGTRWIRSSGTVEEIVIWRNGQKVITVLQPAFTNYLLLKDAIERGLKPIR</sequence>
<keyword evidence="1" id="KW-1133">Transmembrane helix</keyword>
<dbReference type="RefSeq" id="WP_341839399.1">
    <property type="nucleotide sequence ID" value="NZ_CP149792.1"/>
</dbReference>
<dbReference type="EMBL" id="CP150096">
    <property type="protein sequence ID" value="WZN44620.1"/>
    <property type="molecule type" value="Genomic_DNA"/>
</dbReference>
<keyword evidence="3" id="KW-1185">Reference proteome</keyword>
<evidence type="ECO:0008006" key="4">
    <source>
        <dbReference type="Google" id="ProtNLM"/>
    </source>
</evidence>
<keyword evidence="1" id="KW-0472">Membrane</keyword>
<evidence type="ECO:0000313" key="3">
    <source>
        <dbReference type="Proteomes" id="UP001449657"/>
    </source>
</evidence>
<evidence type="ECO:0000256" key="1">
    <source>
        <dbReference type="SAM" id="Phobius"/>
    </source>
</evidence>
<feature type="transmembrane region" description="Helical" evidence="1">
    <location>
        <begin position="40"/>
        <end position="62"/>
    </location>
</feature>
<dbReference type="Proteomes" id="UP001449657">
    <property type="component" value="Chromosome"/>
</dbReference>
<organism evidence="2 3">
    <name type="scientific">Chitinophaga caseinilytica</name>
    <dbReference type="NCBI Taxonomy" id="2267521"/>
    <lineage>
        <taxon>Bacteria</taxon>
        <taxon>Pseudomonadati</taxon>
        <taxon>Bacteroidota</taxon>
        <taxon>Chitinophagia</taxon>
        <taxon>Chitinophagales</taxon>
        <taxon>Chitinophagaceae</taxon>
        <taxon>Chitinophaga</taxon>
    </lineage>
</organism>